<sequence>MTQDLLTEAERRQWASLGYLHLRKALNDDDVIRTREALAAVEHDFTSGDHHGWADVFDAGNDRDLSITNGLKWCPELDRLVDHPNVFGKIVGLLGPYLQLLGSEIFFRYPSVEPLVAFHTDQGPSLRNGAAGPSVQLKAQFFLTDVATENSGNFAVVPGSHLQTFPGKIDYRDVDRPVQIRAHAGDVVVFPLALGHGVAPNDTETTRVSVVLRFGQLFCRPVDYWTTPEPAILARQTPRRRRLLGDFGARTRPGDVYGVIPDQLDLIYGEEWVDSTQAAKDFAEARRALDAYQVF</sequence>
<keyword evidence="2" id="KW-1185">Reference proteome</keyword>
<dbReference type="SUPFAM" id="SSF51197">
    <property type="entry name" value="Clavaminate synthase-like"/>
    <property type="match status" value="1"/>
</dbReference>
<dbReference type="Pfam" id="PF05721">
    <property type="entry name" value="PhyH"/>
    <property type="match status" value="1"/>
</dbReference>
<protein>
    <submittedName>
        <fullName evidence="1">Phytanoyl-CoA dioxygenase PhyH</fullName>
    </submittedName>
</protein>
<dbReference type="PANTHER" id="PTHR20883:SF48">
    <property type="entry name" value="ECTOINE DIOXYGENASE"/>
    <property type="match status" value="1"/>
</dbReference>
<proteinExistence type="predicted"/>
<keyword evidence="1" id="KW-0223">Dioxygenase</keyword>
<organism evidence="1 2">
    <name type="scientific">Nocardia fluminea</name>
    <dbReference type="NCBI Taxonomy" id="134984"/>
    <lineage>
        <taxon>Bacteria</taxon>
        <taxon>Bacillati</taxon>
        <taxon>Actinomycetota</taxon>
        <taxon>Actinomycetes</taxon>
        <taxon>Mycobacteriales</taxon>
        <taxon>Nocardiaceae</taxon>
        <taxon>Nocardia</taxon>
    </lineage>
</organism>
<keyword evidence="1" id="KW-0560">Oxidoreductase</keyword>
<dbReference type="PANTHER" id="PTHR20883">
    <property type="entry name" value="PHYTANOYL-COA DIOXYGENASE DOMAIN CONTAINING 1"/>
    <property type="match status" value="1"/>
</dbReference>
<dbReference type="RefSeq" id="WP_101463335.1">
    <property type="nucleotide sequence ID" value="NZ_PJMW01000001.1"/>
</dbReference>
<dbReference type="InterPro" id="IPR008775">
    <property type="entry name" value="Phytyl_CoA_dOase-like"/>
</dbReference>
<dbReference type="EMBL" id="PJMW01000001">
    <property type="protein sequence ID" value="PKV98958.1"/>
    <property type="molecule type" value="Genomic_DNA"/>
</dbReference>
<evidence type="ECO:0000313" key="2">
    <source>
        <dbReference type="Proteomes" id="UP000233766"/>
    </source>
</evidence>
<dbReference type="OrthoDB" id="2573519at2"/>
<comment type="caution">
    <text evidence="1">The sequence shown here is derived from an EMBL/GenBank/DDBJ whole genome shotgun (WGS) entry which is preliminary data.</text>
</comment>
<dbReference type="Gene3D" id="2.60.120.620">
    <property type="entry name" value="q2cbj1_9rhob like domain"/>
    <property type="match status" value="1"/>
</dbReference>
<name>A0A2N3WYN7_9NOCA</name>
<dbReference type="AlphaFoldDB" id="A0A2N3WYN7"/>
<dbReference type="GO" id="GO:0016706">
    <property type="term" value="F:2-oxoglutarate-dependent dioxygenase activity"/>
    <property type="evidence" value="ECO:0007669"/>
    <property type="project" value="UniProtKB-ARBA"/>
</dbReference>
<dbReference type="Proteomes" id="UP000233766">
    <property type="component" value="Unassembled WGS sequence"/>
</dbReference>
<reference evidence="1 2" key="1">
    <citation type="submission" date="2017-12" db="EMBL/GenBank/DDBJ databases">
        <title>Sequencing the genomes of 1000 Actinobacteria strains.</title>
        <authorList>
            <person name="Klenk H.-P."/>
        </authorList>
    </citation>
    <scope>NUCLEOTIDE SEQUENCE [LARGE SCALE GENOMIC DNA]</scope>
    <source>
        <strain evidence="1 2">DSM 44489</strain>
    </source>
</reference>
<gene>
    <name evidence="1" type="ORF">ATK86_0995</name>
</gene>
<evidence type="ECO:0000313" key="1">
    <source>
        <dbReference type="EMBL" id="PKV98958.1"/>
    </source>
</evidence>
<dbReference type="GO" id="GO:0005506">
    <property type="term" value="F:iron ion binding"/>
    <property type="evidence" value="ECO:0007669"/>
    <property type="project" value="UniProtKB-ARBA"/>
</dbReference>
<accession>A0A2N3WYN7</accession>